<dbReference type="GeneID" id="110239293"/>
<reference evidence="3" key="1">
    <citation type="submission" date="2022-11" db="UniProtKB">
        <authorList>
            <consortium name="EnsemblMetazoa"/>
        </authorList>
    </citation>
    <scope>IDENTIFICATION</scope>
</reference>
<dbReference type="OrthoDB" id="752362at2759"/>
<dbReference type="AlphaFoldDB" id="A0A913X9V0"/>
<dbReference type="PROSITE" id="PS50084">
    <property type="entry name" value="KH_TYPE_1"/>
    <property type="match status" value="1"/>
</dbReference>
<evidence type="ECO:0000313" key="4">
    <source>
        <dbReference type="Proteomes" id="UP000887567"/>
    </source>
</evidence>
<dbReference type="EnsemblMetazoa" id="XM_021045002.2">
    <property type="protein sequence ID" value="XP_020900661.2"/>
    <property type="gene ID" value="LOC110239293"/>
</dbReference>
<evidence type="ECO:0000259" key="2">
    <source>
        <dbReference type="Pfam" id="PF00013"/>
    </source>
</evidence>
<keyword evidence="1" id="KW-0694">RNA-binding</keyword>
<accession>A0A913X9V0</accession>
<dbReference type="RefSeq" id="XP_020900661.2">
    <property type="nucleotide sequence ID" value="XM_021045002.2"/>
</dbReference>
<name>A0A913X9V0_EXADI</name>
<dbReference type="GO" id="GO:0003723">
    <property type="term" value="F:RNA binding"/>
    <property type="evidence" value="ECO:0007669"/>
    <property type="project" value="UniProtKB-UniRule"/>
</dbReference>
<organism evidence="3 4">
    <name type="scientific">Exaiptasia diaphana</name>
    <name type="common">Tropical sea anemone</name>
    <name type="synonym">Aiptasia pulchella</name>
    <dbReference type="NCBI Taxonomy" id="2652724"/>
    <lineage>
        <taxon>Eukaryota</taxon>
        <taxon>Metazoa</taxon>
        <taxon>Cnidaria</taxon>
        <taxon>Anthozoa</taxon>
        <taxon>Hexacorallia</taxon>
        <taxon>Actiniaria</taxon>
        <taxon>Aiptasiidae</taxon>
        <taxon>Exaiptasia</taxon>
    </lineage>
</organism>
<feature type="domain" description="K Homology" evidence="2">
    <location>
        <begin position="3"/>
        <end position="50"/>
    </location>
</feature>
<dbReference type="Gene3D" id="3.30.1370.10">
    <property type="entry name" value="K Homology domain, type 1"/>
    <property type="match status" value="1"/>
</dbReference>
<dbReference type="Proteomes" id="UP000887567">
    <property type="component" value="Unplaced"/>
</dbReference>
<dbReference type="KEGG" id="epa:110239293"/>
<dbReference type="SUPFAM" id="SSF54791">
    <property type="entry name" value="Eukaryotic type KH-domain (KH-domain type I)"/>
    <property type="match status" value="1"/>
</dbReference>
<dbReference type="CDD" id="cd00105">
    <property type="entry name" value="KH-I"/>
    <property type="match status" value="1"/>
</dbReference>
<dbReference type="Pfam" id="PF00013">
    <property type="entry name" value="KH_1"/>
    <property type="match status" value="1"/>
</dbReference>
<evidence type="ECO:0000313" key="3">
    <source>
        <dbReference type="EnsemblMetazoa" id="XP_020900661.2"/>
    </source>
</evidence>
<evidence type="ECO:0000256" key="1">
    <source>
        <dbReference type="PROSITE-ProRule" id="PRU00117"/>
    </source>
</evidence>
<sequence length="122" mass="14371">MEVMGLVIGKKHSNLRRIEKETGTKIEVENNKIYVSGGPQDTKNAIKELKNSAYYGIYKKRIKSRFSCDTYNFVDGSGRKCEFRLVPVECPRQEWHQDKEYFKIERVDEEDQMLDTRSSDRL</sequence>
<protein>
    <recommendedName>
        <fullName evidence="2">K Homology domain-containing protein</fullName>
    </recommendedName>
</protein>
<dbReference type="InterPro" id="IPR004088">
    <property type="entry name" value="KH_dom_type_1"/>
</dbReference>
<dbReference type="InterPro" id="IPR036612">
    <property type="entry name" value="KH_dom_type_1_sf"/>
</dbReference>
<proteinExistence type="predicted"/>
<keyword evidence="4" id="KW-1185">Reference proteome</keyword>